<organism evidence="1 2">
    <name type="scientific">Entomophthora muscae</name>
    <dbReference type="NCBI Taxonomy" id="34485"/>
    <lineage>
        <taxon>Eukaryota</taxon>
        <taxon>Fungi</taxon>
        <taxon>Fungi incertae sedis</taxon>
        <taxon>Zoopagomycota</taxon>
        <taxon>Entomophthoromycotina</taxon>
        <taxon>Entomophthoromycetes</taxon>
        <taxon>Entomophthorales</taxon>
        <taxon>Entomophthoraceae</taxon>
        <taxon>Entomophthora</taxon>
    </lineage>
</organism>
<dbReference type="EC" id="2.7.11.21" evidence="1"/>
<keyword evidence="1" id="KW-0808">Transferase</keyword>
<name>A0ACC2SQE8_9FUNG</name>
<evidence type="ECO:0000313" key="2">
    <source>
        <dbReference type="Proteomes" id="UP001165960"/>
    </source>
</evidence>
<comment type="caution">
    <text evidence="1">The sequence shown here is derived from an EMBL/GenBank/DDBJ whole genome shotgun (WGS) entry which is preliminary data.</text>
</comment>
<evidence type="ECO:0000313" key="1">
    <source>
        <dbReference type="EMBL" id="KAJ9064583.1"/>
    </source>
</evidence>
<accession>A0ACC2SQE8</accession>
<dbReference type="EMBL" id="QTSX02004449">
    <property type="protein sequence ID" value="KAJ9064583.1"/>
    <property type="molecule type" value="Genomic_DNA"/>
</dbReference>
<keyword evidence="1" id="KW-0418">Kinase</keyword>
<dbReference type="Proteomes" id="UP001165960">
    <property type="component" value="Unassembled WGS sequence"/>
</dbReference>
<sequence length="325" mass="36653">MSQINSPSESSKGLKAPQPSIKTQLLDADGNVCYYIGQPIGQGGFASCYKDTLASNGQTLCYKTIWKPKQCYSYIEQQICSEITTLKKMNHPNVVNLQQLLYHRKTLTEPETRFYMLQLLDTVEHFKKNQVIHGDLTLANILIAQDMTLQVGDFGIANELPPGQDYISTFYGTPECIAPETLDGEHSYEADMWALGIIIKIRDSDFSFPAEATISSQAKELIKLILQTNPEKRPDFNQMRSHPFFQGYTPSSLSLLALQNNPQLSSVEKVTAKRSLDADGSEYSYHTTYPFISHKKPKFDACNSSKSLPFSYQNHYYLRNPSMGI</sequence>
<proteinExistence type="predicted"/>
<protein>
    <submittedName>
        <fullName evidence="1">Cell cycle serine/threonine-protein kinase cdc5/MSD2</fullName>
        <ecNumber evidence="1">2.7.11.21</ecNumber>
    </submittedName>
</protein>
<reference evidence="1" key="1">
    <citation type="submission" date="2022-04" db="EMBL/GenBank/DDBJ databases">
        <title>Genome of the entomopathogenic fungus Entomophthora muscae.</title>
        <authorList>
            <person name="Elya C."/>
            <person name="Lovett B.R."/>
            <person name="Lee E."/>
            <person name="Macias A.M."/>
            <person name="Hajek A.E."/>
            <person name="De Bivort B.L."/>
            <person name="Kasson M.T."/>
            <person name="De Fine Licht H.H."/>
            <person name="Stajich J.E."/>
        </authorList>
    </citation>
    <scope>NUCLEOTIDE SEQUENCE</scope>
    <source>
        <strain evidence="1">Berkeley</strain>
    </source>
</reference>
<keyword evidence="2" id="KW-1185">Reference proteome</keyword>
<gene>
    <name evidence="1" type="primary">CDC5_9</name>
    <name evidence="1" type="ORF">DSO57_1029071</name>
</gene>